<dbReference type="InterPro" id="IPR012910">
    <property type="entry name" value="Plug_dom"/>
</dbReference>
<evidence type="ECO:0000256" key="11">
    <source>
        <dbReference type="RuleBase" id="RU003357"/>
    </source>
</evidence>
<dbReference type="InterPro" id="IPR039426">
    <property type="entry name" value="TonB-dep_rcpt-like"/>
</dbReference>
<dbReference type="PANTHER" id="PTHR30069:SF53">
    <property type="entry name" value="COLICIN I RECEPTOR-RELATED"/>
    <property type="match status" value="1"/>
</dbReference>
<evidence type="ECO:0000256" key="6">
    <source>
        <dbReference type="ARBA" id="ARBA00023065"/>
    </source>
</evidence>
<keyword evidence="2 10" id="KW-0813">Transport</keyword>
<keyword evidence="3 10" id="KW-1134">Transmembrane beta strand</keyword>
<keyword evidence="16" id="KW-1185">Reference proteome</keyword>
<feature type="domain" description="TonB-dependent receptor plug" evidence="14">
    <location>
        <begin position="48"/>
        <end position="163"/>
    </location>
</feature>
<keyword evidence="7 11" id="KW-0798">TonB box</keyword>
<evidence type="ECO:0000256" key="3">
    <source>
        <dbReference type="ARBA" id="ARBA00022452"/>
    </source>
</evidence>
<dbReference type="Pfam" id="PF07715">
    <property type="entry name" value="Plug"/>
    <property type="match status" value="1"/>
</dbReference>
<evidence type="ECO:0000256" key="10">
    <source>
        <dbReference type="PROSITE-ProRule" id="PRU01360"/>
    </source>
</evidence>
<proteinExistence type="inferred from homology"/>
<evidence type="ECO:0000256" key="8">
    <source>
        <dbReference type="ARBA" id="ARBA00023136"/>
    </source>
</evidence>
<dbReference type="GO" id="GO:0015344">
    <property type="term" value="F:siderophore uptake transmembrane transporter activity"/>
    <property type="evidence" value="ECO:0007669"/>
    <property type="project" value="TreeGrafter"/>
</dbReference>
<organism evidence="15 16">
    <name type="scientific">Alkalicaulis satelles</name>
    <dbReference type="NCBI Taxonomy" id="2609175"/>
    <lineage>
        <taxon>Bacteria</taxon>
        <taxon>Pseudomonadati</taxon>
        <taxon>Pseudomonadota</taxon>
        <taxon>Alphaproteobacteria</taxon>
        <taxon>Maricaulales</taxon>
        <taxon>Maricaulaceae</taxon>
        <taxon>Alkalicaulis</taxon>
    </lineage>
</organism>
<evidence type="ECO:0000256" key="5">
    <source>
        <dbReference type="ARBA" id="ARBA00022729"/>
    </source>
</evidence>
<evidence type="ECO:0000313" key="16">
    <source>
        <dbReference type="Proteomes" id="UP000325122"/>
    </source>
</evidence>
<evidence type="ECO:0000259" key="14">
    <source>
        <dbReference type="Pfam" id="PF07715"/>
    </source>
</evidence>
<keyword evidence="6" id="KW-0406">Ion transport</keyword>
<comment type="caution">
    <text evidence="15">The sequence shown here is derived from an EMBL/GenBank/DDBJ whole genome shotgun (WGS) entry which is preliminary data.</text>
</comment>
<evidence type="ECO:0000256" key="12">
    <source>
        <dbReference type="SAM" id="SignalP"/>
    </source>
</evidence>
<dbReference type="EMBL" id="VWOJ01000003">
    <property type="protein sequence ID" value="KAA5802330.1"/>
    <property type="molecule type" value="Genomic_DNA"/>
</dbReference>
<evidence type="ECO:0000256" key="2">
    <source>
        <dbReference type="ARBA" id="ARBA00022448"/>
    </source>
</evidence>
<dbReference type="RefSeq" id="WP_150023580.1">
    <property type="nucleotide sequence ID" value="NZ_VWOJ01000003.1"/>
</dbReference>
<accession>A0A5M6ZDN6</accession>
<feature type="domain" description="TonB-dependent receptor-like beta-barrel" evidence="13">
    <location>
        <begin position="275"/>
        <end position="686"/>
    </location>
</feature>
<dbReference type="SUPFAM" id="SSF56935">
    <property type="entry name" value="Porins"/>
    <property type="match status" value="1"/>
</dbReference>
<name>A0A5M6ZDN6_9PROT</name>
<protein>
    <submittedName>
        <fullName evidence="15">TonB-dependent receptor</fullName>
    </submittedName>
</protein>
<dbReference type="Proteomes" id="UP000325122">
    <property type="component" value="Unassembled WGS sequence"/>
</dbReference>
<evidence type="ECO:0000256" key="9">
    <source>
        <dbReference type="ARBA" id="ARBA00023237"/>
    </source>
</evidence>
<dbReference type="Pfam" id="PF00593">
    <property type="entry name" value="TonB_dep_Rec_b-barrel"/>
    <property type="match status" value="1"/>
</dbReference>
<dbReference type="CDD" id="cd01347">
    <property type="entry name" value="ligand_gated_channel"/>
    <property type="match status" value="1"/>
</dbReference>
<gene>
    <name evidence="15" type="ORF">F1654_10915</name>
</gene>
<dbReference type="Gene3D" id="2.170.130.10">
    <property type="entry name" value="TonB-dependent receptor, plug domain"/>
    <property type="match status" value="1"/>
</dbReference>
<dbReference type="GO" id="GO:0044718">
    <property type="term" value="P:siderophore transmembrane transport"/>
    <property type="evidence" value="ECO:0007669"/>
    <property type="project" value="TreeGrafter"/>
</dbReference>
<evidence type="ECO:0000313" key="15">
    <source>
        <dbReference type="EMBL" id="KAA5802330.1"/>
    </source>
</evidence>
<comment type="similarity">
    <text evidence="10 11">Belongs to the TonB-dependent receptor family.</text>
</comment>
<dbReference type="InterPro" id="IPR036942">
    <property type="entry name" value="Beta-barrel_TonB_sf"/>
</dbReference>
<sequence length="729" mass="78600">MKRLLLSSAAAILAAAPAFANAAADADAGQQNVDVIVVTAAGYTQRIEQAPASMTVIGREAMERRNILSLVDIVTGVEGVNARPFDARSGKTGNQAISLRGLPSDYTLVLLDGVRQNVMGTVAPNAFNDAASVFFPPAAAIERVEVIRGPMSTLYGSDAIGGVVNVITRQPGETWGGSVQVSGTFQEDSRFGSTALAEGYLAGPLGERLGFSGYARVSRRGDSNIEIPGVDPFAPERLVESATMGQNPVQADIVTMGARLDFDAAPGQRFSFRWDRTEQTYNNDRGQMGGLHRLQGTSGPCSHGDFTDPNFCRGYQRELGFNRQQFRLSHEGEFSFGTWLTSLTHDFVETLGRTINAGSGLDPAVEGGPRVLEMETWVFDTRLVSELGAHTLTVGGQYLDPELTDGLFGGGSAAVSQYSVFIEDSWALSPSLTLTGGLRYDDSEAFSGEFTPRLYLVWAPAGAWTLKGGAGRGYRTPPVEQLSSGIIGFGNQGTTPIFGNPDLKPETSTNYEVSALYNPGPWSVQATVFRNELTNLVERGTGANAGVSLNIGEAVIQGLELAATAQLATDWRVQANYTYTDSEVTRSQLNPDSAASRVGDPLVSVPDHMANATLLWDATSRLTGFLTAEYRSSAWRPRNYHEPQDGGSAQGAFEALGAFRGFTQFDLGATWRFSDQVRLTAVVQNLTDKDFIDYREYPRRNNPAQILTSNVYSTILEPRRLYVSLGVDF</sequence>
<reference evidence="15 16" key="1">
    <citation type="submission" date="2019-09" db="EMBL/GenBank/DDBJ databases">
        <authorList>
            <person name="Kevbrin V."/>
            <person name="Grouzdev D.S."/>
        </authorList>
    </citation>
    <scope>NUCLEOTIDE SEQUENCE [LARGE SCALE GENOMIC DNA]</scope>
    <source>
        <strain evidence="15 16">G-192</strain>
    </source>
</reference>
<keyword evidence="4 10" id="KW-0812">Transmembrane</keyword>
<comment type="subcellular location">
    <subcellularLocation>
        <location evidence="1 10">Cell outer membrane</location>
        <topology evidence="1 10">Multi-pass membrane protein</topology>
    </subcellularLocation>
</comment>
<keyword evidence="5 12" id="KW-0732">Signal</keyword>
<feature type="signal peptide" evidence="12">
    <location>
        <begin position="1"/>
        <end position="22"/>
    </location>
</feature>
<evidence type="ECO:0000259" key="13">
    <source>
        <dbReference type="Pfam" id="PF00593"/>
    </source>
</evidence>
<dbReference type="Gene3D" id="2.40.170.20">
    <property type="entry name" value="TonB-dependent receptor, beta-barrel domain"/>
    <property type="match status" value="1"/>
</dbReference>
<feature type="chain" id="PRO_5024328478" evidence="12">
    <location>
        <begin position="23"/>
        <end position="729"/>
    </location>
</feature>
<keyword evidence="15" id="KW-0675">Receptor</keyword>
<dbReference type="PROSITE" id="PS52016">
    <property type="entry name" value="TONB_DEPENDENT_REC_3"/>
    <property type="match status" value="1"/>
</dbReference>
<evidence type="ECO:0000256" key="1">
    <source>
        <dbReference type="ARBA" id="ARBA00004571"/>
    </source>
</evidence>
<evidence type="ECO:0000256" key="4">
    <source>
        <dbReference type="ARBA" id="ARBA00022692"/>
    </source>
</evidence>
<dbReference type="InterPro" id="IPR000531">
    <property type="entry name" value="Beta-barrel_TonB"/>
</dbReference>
<keyword evidence="8 10" id="KW-0472">Membrane</keyword>
<keyword evidence="9 10" id="KW-0998">Cell outer membrane</keyword>
<dbReference type="InterPro" id="IPR037066">
    <property type="entry name" value="Plug_dom_sf"/>
</dbReference>
<evidence type="ECO:0000256" key="7">
    <source>
        <dbReference type="ARBA" id="ARBA00023077"/>
    </source>
</evidence>
<dbReference type="AlphaFoldDB" id="A0A5M6ZDN6"/>
<dbReference type="PANTHER" id="PTHR30069">
    <property type="entry name" value="TONB-DEPENDENT OUTER MEMBRANE RECEPTOR"/>
    <property type="match status" value="1"/>
</dbReference>
<dbReference type="GO" id="GO:0009279">
    <property type="term" value="C:cell outer membrane"/>
    <property type="evidence" value="ECO:0007669"/>
    <property type="project" value="UniProtKB-SubCell"/>
</dbReference>